<gene>
    <name evidence="1" type="primary">PPX1_2</name>
    <name evidence="1" type="ORF">LTR37_017067</name>
</gene>
<sequence length="417" mass="45740">MSRMTISAFLSKAKQSLSQSLKSKGEHPASFVIGNESADLDSITCALAYGYIHSSTPEARKANKCMIPVTNIPSSELRLRPELTALLKHAGLKPADLMTLDDLGEVQGVLPPSTTDWTLVDHNVLQGTLGEHYSNRIVGVIDHHDDEGKVSKDAKPRIIEKTGSCNSHVVNYCRESWDSISSMASTTGAAHGQGDGALDDVAYTFTWDAQVAMLALGSILIDTINMEAEHKVTDHDRKAVKYLEAKINASAKLGPKYDRDAFFKEINDAKSDLSDVNLEEILRKDYKQWDDGGLVLGISSVVQPIQYLQTNKLDSPANLVPALLDYAKGRKLDLFAIMTAHNASDTFERQLLLLTVVEGKAVEVAEKFANENSTGLQLEDSEIEVDGSKAVWMKTWEQKNLAASRKKVAPLLREAMK</sequence>
<comment type="caution">
    <text evidence="1">The sequence shown here is derived from an EMBL/GenBank/DDBJ whole genome shotgun (WGS) entry which is preliminary data.</text>
</comment>
<accession>A0ACC3MLN3</accession>
<proteinExistence type="predicted"/>
<dbReference type="EC" id="3.6.1.11" evidence="1"/>
<keyword evidence="2" id="KW-1185">Reference proteome</keyword>
<keyword evidence="1" id="KW-0378">Hydrolase</keyword>
<name>A0ACC3MLN3_9PEZI</name>
<evidence type="ECO:0000313" key="1">
    <source>
        <dbReference type="EMBL" id="KAK3698109.1"/>
    </source>
</evidence>
<dbReference type="EMBL" id="JAUTXU010000214">
    <property type="protein sequence ID" value="KAK3698109.1"/>
    <property type="molecule type" value="Genomic_DNA"/>
</dbReference>
<reference evidence="1" key="1">
    <citation type="submission" date="2023-07" db="EMBL/GenBank/DDBJ databases">
        <title>Black Yeasts Isolated from many extreme environments.</title>
        <authorList>
            <person name="Coleine C."/>
            <person name="Stajich J.E."/>
            <person name="Selbmann L."/>
        </authorList>
    </citation>
    <scope>NUCLEOTIDE SEQUENCE</scope>
    <source>
        <strain evidence="1">CCFEE 5714</strain>
    </source>
</reference>
<evidence type="ECO:0000313" key="2">
    <source>
        <dbReference type="Proteomes" id="UP001281147"/>
    </source>
</evidence>
<dbReference type="Proteomes" id="UP001281147">
    <property type="component" value="Unassembled WGS sequence"/>
</dbReference>
<protein>
    <submittedName>
        <fullName evidence="1">Exopolyphosphatase</fullName>
        <ecNumber evidence="1">3.6.1.11</ecNumber>
    </submittedName>
</protein>
<organism evidence="1 2">
    <name type="scientific">Vermiconidia calcicola</name>
    <dbReference type="NCBI Taxonomy" id="1690605"/>
    <lineage>
        <taxon>Eukaryota</taxon>
        <taxon>Fungi</taxon>
        <taxon>Dikarya</taxon>
        <taxon>Ascomycota</taxon>
        <taxon>Pezizomycotina</taxon>
        <taxon>Dothideomycetes</taxon>
        <taxon>Dothideomycetidae</taxon>
        <taxon>Mycosphaerellales</taxon>
        <taxon>Extremaceae</taxon>
        <taxon>Vermiconidia</taxon>
    </lineage>
</organism>